<name>A0A3P7L827_DIBLA</name>
<dbReference type="EMBL" id="UYRU01054519">
    <property type="protein sequence ID" value="VDN12694.1"/>
    <property type="molecule type" value="Genomic_DNA"/>
</dbReference>
<evidence type="ECO:0000313" key="2">
    <source>
        <dbReference type="Proteomes" id="UP000281553"/>
    </source>
</evidence>
<dbReference type="Proteomes" id="UP000281553">
    <property type="component" value="Unassembled WGS sequence"/>
</dbReference>
<organism evidence="1 2">
    <name type="scientific">Dibothriocephalus latus</name>
    <name type="common">Fish tapeworm</name>
    <name type="synonym">Diphyllobothrium latum</name>
    <dbReference type="NCBI Taxonomy" id="60516"/>
    <lineage>
        <taxon>Eukaryota</taxon>
        <taxon>Metazoa</taxon>
        <taxon>Spiralia</taxon>
        <taxon>Lophotrochozoa</taxon>
        <taxon>Platyhelminthes</taxon>
        <taxon>Cestoda</taxon>
        <taxon>Eucestoda</taxon>
        <taxon>Diphyllobothriidea</taxon>
        <taxon>Diphyllobothriidae</taxon>
        <taxon>Dibothriocephalus</taxon>
    </lineage>
</organism>
<reference evidence="1 2" key="1">
    <citation type="submission" date="2018-11" db="EMBL/GenBank/DDBJ databases">
        <authorList>
            <consortium name="Pathogen Informatics"/>
        </authorList>
    </citation>
    <scope>NUCLEOTIDE SEQUENCE [LARGE SCALE GENOMIC DNA]</scope>
</reference>
<keyword evidence="2" id="KW-1185">Reference proteome</keyword>
<dbReference type="AlphaFoldDB" id="A0A3P7L827"/>
<proteinExistence type="predicted"/>
<protein>
    <submittedName>
        <fullName evidence="1">Uncharacterized protein</fullName>
    </submittedName>
</protein>
<sequence>MTGHAVKWLTLYFSSATFFPQLTSLRCLPNNTVLFQPVTRMFPDSNSRNCH</sequence>
<evidence type="ECO:0000313" key="1">
    <source>
        <dbReference type="EMBL" id="VDN12694.1"/>
    </source>
</evidence>
<accession>A0A3P7L827</accession>
<gene>
    <name evidence="1" type="ORF">DILT_LOCUS8525</name>
</gene>